<reference evidence="1" key="1">
    <citation type="journal article" date="2015" name="Proc. Natl. Acad. Sci. U.S.A.">
        <title>Networks of energetic and metabolic interactions define dynamics in microbial communities.</title>
        <authorList>
            <person name="Embree M."/>
            <person name="Liu J.K."/>
            <person name="Al-Bassam M.M."/>
            <person name="Zengler K."/>
        </authorList>
    </citation>
    <scope>NUCLEOTIDE SEQUENCE</scope>
</reference>
<name>A0A0W8G3T9_9ZZZZ</name>
<dbReference type="EMBL" id="LNQE01000288">
    <property type="protein sequence ID" value="KUG27797.1"/>
    <property type="molecule type" value="Genomic_DNA"/>
</dbReference>
<protein>
    <submittedName>
        <fullName evidence="1">Higb toxin protein</fullName>
    </submittedName>
</protein>
<dbReference type="InterPro" id="IPR025528">
    <property type="entry name" value="BrnA_antitoxin"/>
</dbReference>
<organism evidence="1">
    <name type="scientific">hydrocarbon metagenome</name>
    <dbReference type="NCBI Taxonomy" id="938273"/>
    <lineage>
        <taxon>unclassified sequences</taxon>
        <taxon>metagenomes</taxon>
        <taxon>ecological metagenomes</taxon>
    </lineage>
</organism>
<dbReference type="AlphaFoldDB" id="A0A0W8G3T9"/>
<dbReference type="Pfam" id="PF14384">
    <property type="entry name" value="BrnA_antitoxin"/>
    <property type="match status" value="1"/>
</dbReference>
<accession>A0A0W8G3T9</accession>
<sequence>MPTERTENGRTITQYTAKEAENLPSQSDWPRVDAMTDAELTERALSDADNPPLDDAFFARAVRVRLEDFMPQTKEKVCLRLDRDVVAWFRSRKKKGYQTAINAALRAFIASQSAGQGR</sequence>
<proteinExistence type="predicted"/>
<evidence type="ECO:0000313" key="1">
    <source>
        <dbReference type="EMBL" id="KUG27797.1"/>
    </source>
</evidence>
<gene>
    <name evidence="1" type="ORF">ASZ90_002347</name>
</gene>
<comment type="caution">
    <text evidence="1">The sequence shown here is derived from an EMBL/GenBank/DDBJ whole genome shotgun (WGS) entry which is preliminary data.</text>
</comment>